<proteinExistence type="predicted"/>
<dbReference type="Proteomes" id="UP000717328">
    <property type="component" value="Unassembled WGS sequence"/>
</dbReference>
<evidence type="ECO:0000313" key="2">
    <source>
        <dbReference type="Proteomes" id="UP000717328"/>
    </source>
</evidence>
<dbReference type="OrthoDB" id="3057497at2759"/>
<protein>
    <submittedName>
        <fullName evidence="1">Uncharacterized protein</fullName>
    </submittedName>
</protein>
<organism evidence="1 2">
    <name type="scientific">Sphagnurus paluster</name>
    <dbReference type="NCBI Taxonomy" id="117069"/>
    <lineage>
        <taxon>Eukaryota</taxon>
        <taxon>Fungi</taxon>
        <taxon>Dikarya</taxon>
        <taxon>Basidiomycota</taxon>
        <taxon>Agaricomycotina</taxon>
        <taxon>Agaricomycetes</taxon>
        <taxon>Agaricomycetidae</taxon>
        <taxon>Agaricales</taxon>
        <taxon>Tricholomatineae</taxon>
        <taxon>Lyophyllaceae</taxon>
        <taxon>Sphagnurus</taxon>
    </lineage>
</organism>
<reference evidence="1" key="1">
    <citation type="submission" date="2021-02" db="EMBL/GenBank/DDBJ databases">
        <authorList>
            <person name="Nieuwenhuis M."/>
            <person name="Van De Peppel L.J.J."/>
        </authorList>
    </citation>
    <scope>NUCLEOTIDE SEQUENCE</scope>
    <source>
        <strain evidence="1">D49</strain>
    </source>
</reference>
<dbReference type="EMBL" id="JABCKI010000021">
    <property type="protein sequence ID" value="KAG5654064.1"/>
    <property type="molecule type" value="Genomic_DNA"/>
</dbReference>
<dbReference type="AlphaFoldDB" id="A0A9P7GQC7"/>
<keyword evidence="2" id="KW-1185">Reference proteome</keyword>
<gene>
    <name evidence="1" type="ORF">H0H81_007790</name>
</gene>
<name>A0A9P7GQC7_9AGAR</name>
<sequence>MLSYPPNATLPLYHEKSSQVALPVATNPEDLLEHISNSNLTRRFGLPLLRPLRRISTGISGATKNLGIWTFKPYGVITSQVALYSVLPGTSSTPHQTRGSSAENVEPSENPACAWVFDPLKPRHSEASMDLHRQRSIFFEHPPVVEHVIGNENIVFNKELNMLPYPSVTRNAKRPRTPFPPTSIINAQSTCVNGDARKRMRLNVTVSATHQEHNASISFEETPEDNKFLPFAKWLTSFVNGVIIIDASLMSTKEINIATGRILDILLAYYPLDCDRDFEGVLPTISFLATWTHFCTLPLHIINRMEITALQMLDYDVGITNSEWRAWLVALSPAISKCAMGKPGQMTAVYLLKDALKREKEHNLGRPSALIYREKHIHRDLLDTLRELLLEGTKTIQPHEFRVNHITPECGVSLSSQYYPSTPLQ</sequence>
<comment type="caution">
    <text evidence="1">The sequence shown here is derived from an EMBL/GenBank/DDBJ whole genome shotgun (WGS) entry which is preliminary data.</text>
</comment>
<evidence type="ECO:0000313" key="1">
    <source>
        <dbReference type="EMBL" id="KAG5654064.1"/>
    </source>
</evidence>
<accession>A0A9P7GQC7</accession>
<reference evidence="1" key="2">
    <citation type="submission" date="2021-10" db="EMBL/GenBank/DDBJ databases">
        <title>Phylogenomics reveals ancestral predisposition of the termite-cultivated fungus Termitomyces towards a domesticated lifestyle.</title>
        <authorList>
            <person name="Auxier B."/>
            <person name="Grum-Grzhimaylo A."/>
            <person name="Cardenas M.E."/>
            <person name="Lodge J.D."/>
            <person name="Laessoe T."/>
            <person name="Pedersen O."/>
            <person name="Smith M.E."/>
            <person name="Kuyper T.W."/>
            <person name="Franco-Molano E.A."/>
            <person name="Baroni T.J."/>
            <person name="Aanen D.K."/>
        </authorList>
    </citation>
    <scope>NUCLEOTIDE SEQUENCE</scope>
    <source>
        <strain evidence="1">D49</strain>
    </source>
</reference>